<comment type="subcellular location">
    <subcellularLocation>
        <location evidence="1">Membrane</location>
        <topology evidence="1">Multi-pass membrane protein</topology>
    </subcellularLocation>
</comment>
<evidence type="ECO:0000256" key="2">
    <source>
        <dbReference type="ARBA" id="ARBA00022692"/>
    </source>
</evidence>
<name>A0A4V1KIY6_9SPHI</name>
<dbReference type="Pfam" id="PF07690">
    <property type="entry name" value="MFS_1"/>
    <property type="match status" value="2"/>
</dbReference>
<dbReference type="PROSITE" id="PS50850">
    <property type="entry name" value="MFS"/>
    <property type="match status" value="1"/>
</dbReference>
<dbReference type="EMBL" id="VWNE01000039">
    <property type="protein sequence ID" value="KAA8477153.1"/>
    <property type="molecule type" value="Genomic_DNA"/>
</dbReference>
<feature type="domain" description="Major facilitator superfamily (MFS) profile" evidence="6">
    <location>
        <begin position="12"/>
        <end position="388"/>
    </location>
</feature>
<dbReference type="InterPro" id="IPR052714">
    <property type="entry name" value="MFS_Exporter"/>
</dbReference>
<dbReference type="SUPFAM" id="SSF103473">
    <property type="entry name" value="MFS general substrate transporter"/>
    <property type="match status" value="1"/>
</dbReference>
<dbReference type="GO" id="GO:0022857">
    <property type="term" value="F:transmembrane transporter activity"/>
    <property type="evidence" value="ECO:0007669"/>
    <property type="project" value="InterPro"/>
</dbReference>
<evidence type="ECO:0000256" key="5">
    <source>
        <dbReference type="SAM" id="Phobius"/>
    </source>
</evidence>
<feature type="transmembrane region" description="Helical" evidence="5">
    <location>
        <begin position="72"/>
        <end position="95"/>
    </location>
</feature>
<dbReference type="OrthoDB" id="9812221at2"/>
<dbReference type="CDD" id="cd17489">
    <property type="entry name" value="MFS_YfcJ_like"/>
    <property type="match status" value="1"/>
</dbReference>
<feature type="transmembrane region" description="Helical" evidence="5">
    <location>
        <begin position="12"/>
        <end position="31"/>
    </location>
</feature>
<dbReference type="Proteomes" id="UP000322918">
    <property type="component" value="Unassembled WGS sequence"/>
</dbReference>
<gene>
    <name evidence="8" type="ORF">EKH83_00930</name>
    <name evidence="7" type="ORF">F1649_19135</name>
</gene>
<dbReference type="AlphaFoldDB" id="A0A4V1KIY6"/>
<evidence type="ECO:0000256" key="1">
    <source>
        <dbReference type="ARBA" id="ARBA00004141"/>
    </source>
</evidence>
<feature type="transmembrane region" description="Helical" evidence="5">
    <location>
        <begin position="362"/>
        <end position="382"/>
    </location>
</feature>
<dbReference type="PANTHER" id="PTHR23531:SF1">
    <property type="entry name" value="QUINOLENE RESISTANCE PROTEIN NORA"/>
    <property type="match status" value="1"/>
</dbReference>
<keyword evidence="2 5" id="KW-0812">Transmembrane</keyword>
<comment type="caution">
    <text evidence="8">The sequence shown here is derived from an EMBL/GenBank/DDBJ whole genome shotgun (WGS) entry which is preliminary data.</text>
</comment>
<feature type="transmembrane region" description="Helical" evidence="5">
    <location>
        <begin position="245"/>
        <end position="262"/>
    </location>
</feature>
<reference evidence="7 10" key="2">
    <citation type="submission" date="2019-09" db="EMBL/GenBank/DDBJ databases">
        <title>Pararcticibacter amylolyticus gen. nov., sp. nov., isolated from a rottenly hemp rope, and reclassification of Pedobacter tournemirensis as Pararcticibacter tournemirensis comb. nov.</title>
        <authorList>
            <person name="Cai Y."/>
        </authorList>
    </citation>
    <scope>NUCLEOTIDE SEQUENCE [LARGE SCALE GENOMIC DNA]</scope>
    <source>
        <strain evidence="7 10">TF5-37.2-LB10</strain>
    </source>
</reference>
<proteinExistence type="predicted"/>
<feature type="transmembrane region" description="Helical" evidence="5">
    <location>
        <begin position="332"/>
        <end position="356"/>
    </location>
</feature>
<evidence type="ECO:0000313" key="8">
    <source>
        <dbReference type="EMBL" id="RXF72322.1"/>
    </source>
</evidence>
<dbReference type="GO" id="GO:0016020">
    <property type="term" value="C:membrane"/>
    <property type="evidence" value="ECO:0007669"/>
    <property type="project" value="UniProtKB-SubCell"/>
</dbReference>
<reference evidence="8 9" key="1">
    <citation type="submission" date="2018-12" db="EMBL/GenBank/DDBJ databases">
        <title>The Draft Genome Sequence of the Soil Bacterium Pedobacter tournemirensis R1.</title>
        <authorList>
            <person name="He J."/>
        </authorList>
    </citation>
    <scope>NUCLEOTIDE SEQUENCE [LARGE SCALE GENOMIC DNA]</scope>
    <source>
        <strain evidence="8 9">R1</strain>
    </source>
</reference>
<dbReference type="InterPro" id="IPR001958">
    <property type="entry name" value="Tet-R_TetA/multi-R_MdtG-like"/>
</dbReference>
<keyword evidence="3 5" id="KW-1133">Transmembrane helix</keyword>
<feature type="transmembrane region" description="Helical" evidence="5">
    <location>
        <begin position="274"/>
        <end position="292"/>
    </location>
</feature>
<feature type="transmembrane region" description="Helical" evidence="5">
    <location>
        <begin position="37"/>
        <end position="60"/>
    </location>
</feature>
<protein>
    <submittedName>
        <fullName evidence="8">MFS transporter</fullName>
    </submittedName>
</protein>
<evidence type="ECO:0000259" key="6">
    <source>
        <dbReference type="PROSITE" id="PS50850"/>
    </source>
</evidence>
<dbReference type="InterPro" id="IPR011701">
    <property type="entry name" value="MFS"/>
</dbReference>
<evidence type="ECO:0000313" key="9">
    <source>
        <dbReference type="Proteomes" id="UP000290848"/>
    </source>
</evidence>
<evidence type="ECO:0000256" key="4">
    <source>
        <dbReference type="ARBA" id="ARBA00023136"/>
    </source>
</evidence>
<dbReference type="InterPro" id="IPR036259">
    <property type="entry name" value="MFS_trans_sf"/>
</dbReference>
<dbReference type="PANTHER" id="PTHR23531">
    <property type="entry name" value="QUINOLENE RESISTANCE PROTEIN NORA"/>
    <property type="match status" value="1"/>
</dbReference>
<evidence type="ECO:0000313" key="7">
    <source>
        <dbReference type="EMBL" id="KAA8477153.1"/>
    </source>
</evidence>
<organism evidence="8 9">
    <name type="scientific">Arcticibacter tournemirensis</name>
    <dbReference type="NCBI Taxonomy" id="699437"/>
    <lineage>
        <taxon>Bacteria</taxon>
        <taxon>Pseudomonadati</taxon>
        <taxon>Bacteroidota</taxon>
        <taxon>Sphingobacteriia</taxon>
        <taxon>Sphingobacteriales</taxon>
        <taxon>Sphingobacteriaceae</taxon>
        <taxon>Arcticibacter</taxon>
    </lineage>
</organism>
<dbReference type="InterPro" id="IPR020846">
    <property type="entry name" value="MFS_dom"/>
</dbReference>
<feature type="transmembrane region" description="Helical" evidence="5">
    <location>
        <begin position="298"/>
        <end position="320"/>
    </location>
</feature>
<keyword evidence="4 5" id="KW-0472">Membrane</keyword>
<dbReference type="Proteomes" id="UP000290848">
    <property type="component" value="Unassembled WGS sequence"/>
</dbReference>
<keyword evidence="10" id="KW-1185">Reference proteome</keyword>
<evidence type="ECO:0000256" key="3">
    <source>
        <dbReference type="ARBA" id="ARBA00022989"/>
    </source>
</evidence>
<feature type="transmembrane region" description="Helical" evidence="5">
    <location>
        <begin position="211"/>
        <end position="233"/>
    </location>
</feature>
<dbReference type="RefSeq" id="WP_128767507.1">
    <property type="nucleotide sequence ID" value="NZ_RXOC01000001.1"/>
</dbReference>
<evidence type="ECO:0000313" key="10">
    <source>
        <dbReference type="Proteomes" id="UP000322918"/>
    </source>
</evidence>
<dbReference type="Gene3D" id="1.20.1250.20">
    <property type="entry name" value="MFS general substrate transporter like domains"/>
    <property type="match status" value="2"/>
</dbReference>
<accession>A0A4V1KIY6</accession>
<dbReference type="EMBL" id="RXOC01000001">
    <property type="protein sequence ID" value="RXF72322.1"/>
    <property type="molecule type" value="Genomic_DNA"/>
</dbReference>
<dbReference type="PRINTS" id="PR01035">
    <property type="entry name" value="TCRTETA"/>
</dbReference>
<feature type="transmembrane region" description="Helical" evidence="5">
    <location>
        <begin position="165"/>
        <end position="184"/>
    </location>
</feature>
<sequence>MLRQHHPIYNWSFGLLCLSSLLFSASFNMLIPELPAYLSAMGGAEYKGLIIALFTVTAGISRPFSGKLTDTIGRVPVMAVGSIVCFVCGFLYPVLTTVSGFLFLRLLHGFSTGFKPTATAAYVADIIPVSRWGEAIGIHGLCFSTGMAIGPAIGSAITAYYSINVLFYCSSLFALMSIVILMNMKETVKIKHKFSFSLLKISPNEIIEGRVLPAALVTFLSYMGYGVLLTLVPDWADHLGIANKGLFFMTFTISSLLIRFVAGKVSDQYGRVKVIIVALFILGVAFILIGYATSVGMLLVASVVYGIATGVLSPATNAWTADLSHPDRRGKAMATMYIALEAGIGLGALFAGWIYQDVISNIPLNFYLSAGVTFIALFYVLVKRKKLMKKDRQ</sequence>